<name>A0A8E2DLY5_9APHY</name>
<evidence type="ECO:0000256" key="1">
    <source>
        <dbReference type="SAM" id="MobiDB-lite"/>
    </source>
</evidence>
<reference evidence="2 3" key="1">
    <citation type="submission" date="2016-07" db="EMBL/GenBank/DDBJ databases">
        <title>Draft genome of the white-rot fungus Obba rivulosa 3A-2.</title>
        <authorList>
            <consortium name="DOE Joint Genome Institute"/>
            <person name="Miettinen O."/>
            <person name="Riley R."/>
            <person name="Acob R."/>
            <person name="Barry K."/>
            <person name="Cullen D."/>
            <person name="De Vries R."/>
            <person name="Hainaut M."/>
            <person name="Hatakka A."/>
            <person name="Henrissat B."/>
            <person name="Hilden K."/>
            <person name="Kuo R."/>
            <person name="Labutti K."/>
            <person name="Lipzen A."/>
            <person name="Makela M.R."/>
            <person name="Sandor L."/>
            <person name="Spatafora J.W."/>
            <person name="Grigoriev I.V."/>
            <person name="Hibbett D.S."/>
        </authorList>
    </citation>
    <scope>NUCLEOTIDE SEQUENCE [LARGE SCALE GENOMIC DNA]</scope>
    <source>
        <strain evidence="2 3">3A-2</strain>
    </source>
</reference>
<feature type="compositionally biased region" description="Polar residues" evidence="1">
    <location>
        <begin position="12"/>
        <end position="23"/>
    </location>
</feature>
<dbReference type="Proteomes" id="UP000250043">
    <property type="component" value="Unassembled WGS sequence"/>
</dbReference>
<dbReference type="EMBL" id="KV722406">
    <property type="protein sequence ID" value="OCH90354.1"/>
    <property type="molecule type" value="Genomic_DNA"/>
</dbReference>
<organism evidence="2 3">
    <name type="scientific">Obba rivulosa</name>
    <dbReference type="NCBI Taxonomy" id="1052685"/>
    <lineage>
        <taxon>Eukaryota</taxon>
        <taxon>Fungi</taxon>
        <taxon>Dikarya</taxon>
        <taxon>Basidiomycota</taxon>
        <taxon>Agaricomycotina</taxon>
        <taxon>Agaricomycetes</taxon>
        <taxon>Polyporales</taxon>
        <taxon>Gelatoporiaceae</taxon>
        <taxon>Obba</taxon>
    </lineage>
</organism>
<dbReference type="OrthoDB" id="405996at2759"/>
<evidence type="ECO:0000313" key="2">
    <source>
        <dbReference type="EMBL" id="OCH90354.1"/>
    </source>
</evidence>
<evidence type="ECO:0000313" key="3">
    <source>
        <dbReference type="Proteomes" id="UP000250043"/>
    </source>
</evidence>
<sequence>MSRLQALFPPTSHMNTAASSSSIPARESATAFPTSPKKAPKQHDFLKVRIVTWNMYDSLPKVGTSLYWRTIYPVTACIGRPVRTPWRHQCH</sequence>
<proteinExistence type="predicted"/>
<feature type="region of interest" description="Disordered" evidence="1">
    <location>
        <begin position="1"/>
        <end position="41"/>
    </location>
</feature>
<gene>
    <name evidence="2" type="ORF">OBBRIDRAFT_793443</name>
</gene>
<accession>A0A8E2DLY5</accession>
<dbReference type="AlphaFoldDB" id="A0A8E2DLY5"/>
<protein>
    <submittedName>
        <fullName evidence="2">Uncharacterized protein</fullName>
    </submittedName>
</protein>
<keyword evidence="3" id="KW-1185">Reference proteome</keyword>